<dbReference type="EMBL" id="QICN01000001">
    <property type="protein sequence ID" value="PXV71071.1"/>
    <property type="molecule type" value="Genomic_DNA"/>
</dbReference>
<dbReference type="SUPFAM" id="SSF53474">
    <property type="entry name" value="alpha/beta-Hydrolases"/>
    <property type="match status" value="1"/>
</dbReference>
<dbReference type="Proteomes" id="UP000248330">
    <property type="component" value="Unassembled WGS sequence"/>
</dbReference>
<dbReference type="PANTHER" id="PTHR43798">
    <property type="entry name" value="MONOACYLGLYCEROL LIPASE"/>
    <property type="match status" value="1"/>
</dbReference>
<keyword evidence="3" id="KW-0732">Signal</keyword>
<evidence type="ECO:0000256" key="1">
    <source>
        <dbReference type="ARBA" id="ARBA00010088"/>
    </source>
</evidence>
<dbReference type="InterPro" id="IPR000073">
    <property type="entry name" value="AB_hydrolase_1"/>
</dbReference>
<feature type="domain" description="AB hydrolase-1" evidence="4">
    <location>
        <begin position="80"/>
        <end position="440"/>
    </location>
</feature>
<evidence type="ECO:0000313" key="6">
    <source>
        <dbReference type="Proteomes" id="UP000248330"/>
    </source>
</evidence>
<dbReference type="GO" id="GO:0008233">
    <property type="term" value="F:peptidase activity"/>
    <property type="evidence" value="ECO:0007669"/>
    <property type="project" value="InterPro"/>
</dbReference>
<dbReference type="GO" id="GO:0006508">
    <property type="term" value="P:proteolysis"/>
    <property type="evidence" value="ECO:0007669"/>
    <property type="project" value="InterPro"/>
</dbReference>
<comment type="similarity">
    <text evidence="1">Belongs to the peptidase S33 family.</text>
</comment>
<dbReference type="InterPro" id="IPR050266">
    <property type="entry name" value="AB_hydrolase_sf"/>
</dbReference>
<dbReference type="InterPro" id="IPR002410">
    <property type="entry name" value="Peptidase_S33"/>
</dbReference>
<gene>
    <name evidence="5" type="ORF">C8D93_101109</name>
</gene>
<dbReference type="OrthoDB" id="4510475at2"/>
<dbReference type="PRINTS" id="PR00793">
    <property type="entry name" value="PROAMNOPTASE"/>
</dbReference>
<evidence type="ECO:0000313" key="5">
    <source>
        <dbReference type="EMBL" id="PXV71071.1"/>
    </source>
</evidence>
<dbReference type="GO" id="GO:0016020">
    <property type="term" value="C:membrane"/>
    <property type="evidence" value="ECO:0007669"/>
    <property type="project" value="TreeGrafter"/>
</dbReference>
<dbReference type="Pfam" id="PF00561">
    <property type="entry name" value="Abhydrolase_1"/>
    <property type="match status" value="1"/>
</dbReference>
<dbReference type="Gene3D" id="3.40.50.1820">
    <property type="entry name" value="alpha/beta hydrolase"/>
    <property type="match status" value="1"/>
</dbReference>
<feature type="signal peptide" evidence="3">
    <location>
        <begin position="1"/>
        <end position="18"/>
    </location>
</feature>
<reference evidence="5 6" key="1">
    <citation type="submission" date="2018-04" db="EMBL/GenBank/DDBJ databases">
        <title>Genomic Encyclopedia of Type Strains, Phase IV (KMG-IV): sequencing the most valuable type-strain genomes for metagenomic binning, comparative biology and taxonomic classification.</title>
        <authorList>
            <person name="Goeker M."/>
        </authorList>
    </citation>
    <scope>NUCLEOTIDE SEQUENCE [LARGE SCALE GENOMIC DNA]</scope>
    <source>
        <strain evidence="5 6">DSM 104150</strain>
    </source>
</reference>
<organism evidence="5 6">
    <name type="scientific">Sinimarinibacterium flocculans</name>
    <dbReference type="NCBI Taxonomy" id="985250"/>
    <lineage>
        <taxon>Bacteria</taxon>
        <taxon>Pseudomonadati</taxon>
        <taxon>Pseudomonadota</taxon>
        <taxon>Gammaproteobacteria</taxon>
        <taxon>Nevskiales</taxon>
        <taxon>Nevskiaceae</taxon>
        <taxon>Sinimarinibacterium</taxon>
    </lineage>
</organism>
<sequence>MMRLLVAAALLWAMPLPAARAQGPLTFADCDLVDGHGVPRVEAQCADFAVPENHDEPQGRQIELRVVRVEARQARRHDDPVVLLAGGPGQSAVDAYVSMRAAFAPLNRDREVLLVDQRGTGSSNRLACDLAESELQLTPEPAELRRMANRCLDDLAGRANVRYYTTSDYILDLEQVRSALGIAQLNLIGGSYGTRVALEYLRRHPQAIRTVVVDGVVPPTLALTQDHARNLDDAIERLFATCAADAGCRERYGRPAQLLRQLRERLARAPMATGYPDPVDFTLQQGELTRGTLAGIVRLFSYQPESASLLPLLLAEAGQGRPQALVAQFGMLLRTLGDKLAHGMELTVTCTEDLPFLGPQAEDDGTLLGSMLTEAVIAQCDVWPRGRLPEDFKRPLRSDKPVLILSGEFDPVTPPRYGDEIAQTLSSSRRIVAPGQGHIVMPRGCLPRLVSEFIDTADAAGLDPGCVDSLGTMPFFLDYNGFAP</sequence>
<proteinExistence type="inferred from homology"/>
<accession>A0A318EIT2</accession>
<comment type="caution">
    <text evidence="5">The sequence shown here is derived from an EMBL/GenBank/DDBJ whole genome shotgun (WGS) entry which is preliminary data.</text>
</comment>
<keyword evidence="2" id="KW-0378">Hydrolase</keyword>
<name>A0A318EIT2_9GAMM</name>
<dbReference type="AlphaFoldDB" id="A0A318EIT2"/>
<protein>
    <submittedName>
        <fullName evidence="5">TAP-like protein</fullName>
    </submittedName>
</protein>
<dbReference type="RefSeq" id="WP_110263225.1">
    <property type="nucleotide sequence ID" value="NZ_CAKZQT010000031.1"/>
</dbReference>
<evidence type="ECO:0000256" key="2">
    <source>
        <dbReference type="ARBA" id="ARBA00022801"/>
    </source>
</evidence>
<evidence type="ECO:0000259" key="4">
    <source>
        <dbReference type="Pfam" id="PF00561"/>
    </source>
</evidence>
<keyword evidence="6" id="KW-1185">Reference proteome</keyword>
<evidence type="ECO:0000256" key="3">
    <source>
        <dbReference type="SAM" id="SignalP"/>
    </source>
</evidence>
<feature type="chain" id="PRO_5016299926" evidence="3">
    <location>
        <begin position="19"/>
        <end position="484"/>
    </location>
</feature>
<dbReference type="PANTHER" id="PTHR43798:SF27">
    <property type="entry name" value="HYDROLASE ALPHA_BETA HYDROLASE FOLD FAMILY"/>
    <property type="match status" value="1"/>
</dbReference>
<dbReference type="InterPro" id="IPR029058">
    <property type="entry name" value="AB_hydrolase_fold"/>
</dbReference>